<name>A0ABR1JSB9_9AGAR</name>
<dbReference type="InterPro" id="IPR020904">
    <property type="entry name" value="Sc_DH/Rdtase_CS"/>
</dbReference>
<sequence>MSIENLKASATEDLSGRVALVTGGGTGIGLMIARGFVANNAKVYIAGRREDVLEQIATEHPQMIPLKMDVTDKNSITNAMGVIEKAEGKVDILVNNAGIAKPYSEFITNKSAPENSNLGPSLFELESWEDWSKTLEVNTIAPFFVTTGFSELLAKGAKLRGEGETSVVINISSAAADRHSSMNAIAYGTSKAGLDHLTKTMAYEFATNNVPIRVVCISPGPFPSEITGTTESIDRAIRDGNFWGGTAIPPNKRSGREKELSSAAVWLSSSGGAYTNGIILRVDGGLALTNA</sequence>
<protein>
    <recommendedName>
        <fullName evidence="7">NAD(P)-binding protein</fullName>
    </recommendedName>
</protein>
<evidence type="ECO:0000313" key="5">
    <source>
        <dbReference type="EMBL" id="KAK7466100.1"/>
    </source>
</evidence>
<keyword evidence="2" id="KW-0521">NADP</keyword>
<dbReference type="PANTHER" id="PTHR43618:SF4">
    <property type="entry name" value="SHORT CHAIN DEHYDROGENASE_REDUCTASE FAMILY (AFU_ORTHOLOGUE AFUA_7G04540)"/>
    <property type="match status" value="1"/>
</dbReference>
<dbReference type="PROSITE" id="PS00061">
    <property type="entry name" value="ADH_SHORT"/>
    <property type="match status" value="1"/>
</dbReference>
<evidence type="ECO:0000256" key="1">
    <source>
        <dbReference type="ARBA" id="ARBA00006484"/>
    </source>
</evidence>
<dbReference type="Gene3D" id="3.40.50.720">
    <property type="entry name" value="NAD(P)-binding Rossmann-like Domain"/>
    <property type="match status" value="1"/>
</dbReference>
<gene>
    <name evidence="5" type="ORF">VKT23_004825</name>
</gene>
<dbReference type="PRINTS" id="PR00081">
    <property type="entry name" value="GDHRDH"/>
</dbReference>
<reference evidence="5 6" key="1">
    <citation type="submission" date="2024-01" db="EMBL/GenBank/DDBJ databases">
        <title>A draft genome for the cacao thread blight pathogen Marasmiellus scandens.</title>
        <authorList>
            <person name="Baruah I.K."/>
            <person name="Leung J."/>
            <person name="Bukari Y."/>
            <person name="Amoako-Attah I."/>
            <person name="Meinhardt L.W."/>
            <person name="Bailey B.A."/>
            <person name="Cohen S.P."/>
        </authorList>
    </citation>
    <scope>NUCLEOTIDE SEQUENCE [LARGE SCALE GENOMIC DNA]</scope>
    <source>
        <strain evidence="5 6">GH-19</strain>
    </source>
</reference>
<comment type="caution">
    <text evidence="5">The sequence shown here is derived from an EMBL/GenBank/DDBJ whole genome shotgun (WGS) entry which is preliminary data.</text>
</comment>
<accession>A0ABR1JSB9</accession>
<dbReference type="InterPro" id="IPR002347">
    <property type="entry name" value="SDR_fam"/>
</dbReference>
<dbReference type="Pfam" id="PF00106">
    <property type="entry name" value="adh_short"/>
    <property type="match status" value="1"/>
</dbReference>
<evidence type="ECO:0008006" key="7">
    <source>
        <dbReference type="Google" id="ProtNLM"/>
    </source>
</evidence>
<dbReference type="Proteomes" id="UP001498398">
    <property type="component" value="Unassembled WGS sequence"/>
</dbReference>
<dbReference type="PANTHER" id="PTHR43618">
    <property type="entry name" value="7-ALPHA-HYDROXYSTEROID DEHYDROGENASE"/>
    <property type="match status" value="1"/>
</dbReference>
<keyword evidence="6" id="KW-1185">Reference proteome</keyword>
<dbReference type="InterPro" id="IPR036291">
    <property type="entry name" value="NAD(P)-bd_dom_sf"/>
</dbReference>
<dbReference type="SUPFAM" id="SSF51735">
    <property type="entry name" value="NAD(P)-binding Rossmann-fold domains"/>
    <property type="match status" value="1"/>
</dbReference>
<dbReference type="InterPro" id="IPR052178">
    <property type="entry name" value="Sec_Metab_Biosynth_SDR"/>
</dbReference>
<dbReference type="EMBL" id="JBANRG010000005">
    <property type="protein sequence ID" value="KAK7466100.1"/>
    <property type="molecule type" value="Genomic_DNA"/>
</dbReference>
<evidence type="ECO:0000313" key="6">
    <source>
        <dbReference type="Proteomes" id="UP001498398"/>
    </source>
</evidence>
<proteinExistence type="inferred from homology"/>
<evidence type="ECO:0000256" key="2">
    <source>
        <dbReference type="ARBA" id="ARBA00022857"/>
    </source>
</evidence>
<dbReference type="PRINTS" id="PR00080">
    <property type="entry name" value="SDRFAMILY"/>
</dbReference>
<dbReference type="CDD" id="cd05233">
    <property type="entry name" value="SDR_c"/>
    <property type="match status" value="1"/>
</dbReference>
<keyword evidence="3" id="KW-0560">Oxidoreductase</keyword>
<evidence type="ECO:0000256" key="4">
    <source>
        <dbReference type="RuleBase" id="RU000363"/>
    </source>
</evidence>
<evidence type="ECO:0000256" key="3">
    <source>
        <dbReference type="ARBA" id="ARBA00023002"/>
    </source>
</evidence>
<organism evidence="5 6">
    <name type="scientific">Marasmiellus scandens</name>
    <dbReference type="NCBI Taxonomy" id="2682957"/>
    <lineage>
        <taxon>Eukaryota</taxon>
        <taxon>Fungi</taxon>
        <taxon>Dikarya</taxon>
        <taxon>Basidiomycota</taxon>
        <taxon>Agaricomycotina</taxon>
        <taxon>Agaricomycetes</taxon>
        <taxon>Agaricomycetidae</taxon>
        <taxon>Agaricales</taxon>
        <taxon>Marasmiineae</taxon>
        <taxon>Omphalotaceae</taxon>
        <taxon>Marasmiellus</taxon>
    </lineage>
</organism>
<comment type="similarity">
    <text evidence="1 4">Belongs to the short-chain dehydrogenases/reductases (SDR) family.</text>
</comment>